<evidence type="ECO:0000313" key="4">
    <source>
        <dbReference type="Proteomes" id="UP000218334"/>
    </source>
</evidence>
<feature type="transmembrane region" description="Helical" evidence="1">
    <location>
        <begin position="167"/>
        <end position="188"/>
    </location>
</feature>
<feature type="transmembrane region" description="Helical" evidence="1">
    <location>
        <begin position="209"/>
        <end position="229"/>
    </location>
</feature>
<keyword evidence="4" id="KW-1185">Reference proteome</keyword>
<feature type="transmembrane region" description="Helical" evidence="1">
    <location>
        <begin position="94"/>
        <end position="114"/>
    </location>
</feature>
<dbReference type="EMBL" id="KZ293470">
    <property type="protein sequence ID" value="PBK62058.1"/>
    <property type="molecule type" value="Genomic_DNA"/>
</dbReference>
<evidence type="ECO:0000256" key="1">
    <source>
        <dbReference type="SAM" id="Phobius"/>
    </source>
</evidence>
<dbReference type="Proteomes" id="UP000218334">
    <property type="component" value="Unassembled WGS sequence"/>
</dbReference>
<reference evidence="4" key="1">
    <citation type="journal article" date="2017" name="Nat. Ecol. Evol.">
        <title>Genome expansion and lineage-specific genetic innovations in the forest pathogenic fungi Armillaria.</title>
        <authorList>
            <person name="Sipos G."/>
            <person name="Prasanna A.N."/>
            <person name="Walter M.C."/>
            <person name="O'Connor E."/>
            <person name="Balint B."/>
            <person name="Krizsan K."/>
            <person name="Kiss B."/>
            <person name="Hess J."/>
            <person name="Varga T."/>
            <person name="Slot J."/>
            <person name="Riley R."/>
            <person name="Boka B."/>
            <person name="Rigling D."/>
            <person name="Barry K."/>
            <person name="Lee J."/>
            <person name="Mihaltcheva S."/>
            <person name="LaButti K."/>
            <person name="Lipzen A."/>
            <person name="Waldron R."/>
            <person name="Moloney N.M."/>
            <person name="Sperisen C."/>
            <person name="Kredics L."/>
            <person name="Vagvoelgyi C."/>
            <person name="Patrignani A."/>
            <person name="Fitzpatrick D."/>
            <person name="Nagy I."/>
            <person name="Doyle S."/>
            <person name="Anderson J.B."/>
            <person name="Grigoriev I.V."/>
            <person name="Gueldener U."/>
            <person name="Muensterkoetter M."/>
            <person name="Nagy L.G."/>
        </authorList>
    </citation>
    <scope>NUCLEOTIDE SEQUENCE [LARGE SCALE GENOMIC DNA]</scope>
    <source>
        <strain evidence="4">28-4</strain>
    </source>
</reference>
<gene>
    <name evidence="3" type="ORF">ARMSODRAFT_964437</name>
</gene>
<keyword evidence="1" id="KW-0812">Transmembrane</keyword>
<proteinExistence type="predicted"/>
<dbReference type="AlphaFoldDB" id="A0A2H3B7P1"/>
<feature type="transmembrane region" description="Helical" evidence="1">
    <location>
        <begin position="235"/>
        <end position="256"/>
    </location>
</feature>
<dbReference type="STRING" id="1076256.A0A2H3B7P1"/>
<evidence type="ECO:0000259" key="2">
    <source>
        <dbReference type="Pfam" id="PF20152"/>
    </source>
</evidence>
<evidence type="ECO:0000313" key="3">
    <source>
        <dbReference type="EMBL" id="PBK62058.1"/>
    </source>
</evidence>
<keyword evidence="1" id="KW-0472">Membrane</keyword>
<feature type="transmembrane region" description="Helical" evidence="1">
    <location>
        <begin position="126"/>
        <end position="147"/>
    </location>
</feature>
<keyword evidence="1" id="KW-1133">Transmembrane helix</keyword>
<dbReference type="PANTHER" id="PTHR40465:SF1">
    <property type="entry name" value="DUF6534 DOMAIN-CONTAINING PROTEIN"/>
    <property type="match status" value="1"/>
</dbReference>
<sequence>MASQNPTTAPSLGMTLGAVYIGATVAAILFGITNLQAVIYYKKYPDDWWVYRYSVAILWAFDALHIALGTHALYHYLIDLFGDYIALDDIVWSFKLQILFNMVIIFGVQVIYTIRIWRLGHHFHRMLPLFVVLCLVVSGGTGIFAVYDSYLISSFLSIHSIKVSIYAVFSMAAISDFVIAFSMCYYLHKSREASAFSSTSKMLLGLMRLVVISGLATSACSLITLITCIALPNSLIFLGIDFILPKLYINSLLAMLNSRKDHRVPTNGRHSVAKVLKFEPQDSGVDNEEVNVSIPMQSFRSLDHGKEGLDFQV</sequence>
<feature type="transmembrane region" description="Helical" evidence="1">
    <location>
        <begin position="53"/>
        <end position="74"/>
    </location>
</feature>
<accession>A0A2H3B7P1</accession>
<name>A0A2H3B7P1_9AGAR</name>
<dbReference type="InterPro" id="IPR045339">
    <property type="entry name" value="DUF6534"/>
</dbReference>
<feature type="transmembrane region" description="Helical" evidence="1">
    <location>
        <begin position="20"/>
        <end position="41"/>
    </location>
</feature>
<dbReference type="PANTHER" id="PTHR40465">
    <property type="entry name" value="CHROMOSOME 1, WHOLE GENOME SHOTGUN SEQUENCE"/>
    <property type="match status" value="1"/>
</dbReference>
<dbReference type="Pfam" id="PF20152">
    <property type="entry name" value="DUF6534"/>
    <property type="match status" value="1"/>
</dbReference>
<feature type="domain" description="DUF6534" evidence="2">
    <location>
        <begin position="172"/>
        <end position="260"/>
    </location>
</feature>
<protein>
    <recommendedName>
        <fullName evidence="2">DUF6534 domain-containing protein</fullName>
    </recommendedName>
</protein>
<organism evidence="3 4">
    <name type="scientific">Armillaria solidipes</name>
    <dbReference type="NCBI Taxonomy" id="1076256"/>
    <lineage>
        <taxon>Eukaryota</taxon>
        <taxon>Fungi</taxon>
        <taxon>Dikarya</taxon>
        <taxon>Basidiomycota</taxon>
        <taxon>Agaricomycotina</taxon>
        <taxon>Agaricomycetes</taxon>
        <taxon>Agaricomycetidae</taxon>
        <taxon>Agaricales</taxon>
        <taxon>Marasmiineae</taxon>
        <taxon>Physalacriaceae</taxon>
        <taxon>Armillaria</taxon>
    </lineage>
</organism>